<accession>A0ABZ2KXW8</accession>
<dbReference type="InterPro" id="IPR011042">
    <property type="entry name" value="6-blade_b-propeller_TolB-like"/>
</dbReference>
<dbReference type="SUPFAM" id="SSF82171">
    <property type="entry name" value="DPP6 N-terminal domain-like"/>
    <property type="match status" value="1"/>
</dbReference>
<name>A0ABZ2KXW8_9BACT</name>
<gene>
    <name evidence="1" type="ORF">LVJ94_41320</name>
</gene>
<dbReference type="RefSeq" id="WP_394832962.1">
    <property type="nucleotide sequence ID" value="NZ_CP089929.1"/>
</dbReference>
<reference evidence="1" key="1">
    <citation type="submission" date="2021-12" db="EMBL/GenBank/DDBJ databases">
        <title>Discovery of the Pendulisporaceae a myxobacterial family with distinct sporulation behavior and unique specialized metabolism.</title>
        <authorList>
            <person name="Garcia R."/>
            <person name="Popoff A."/>
            <person name="Bader C.D."/>
            <person name="Loehr J."/>
            <person name="Walesch S."/>
            <person name="Walt C."/>
            <person name="Boldt J."/>
            <person name="Bunk B."/>
            <person name="Haeckl F.J.F.P.J."/>
            <person name="Gunesch A.P."/>
            <person name="Birkelbach J."/>
            <person name="Nuebel U."/>
            <person name="Pietschmann T."/>
            <person name="Bach T."/>
            <person name="Mueller R."/>
        </authorList>
    </citation>
    <scope>NUCLEOTIDE SEQUENCE</scope>
    <source>
        <strain evidence="1">MSr11367</strain>
    </source>
</reference>
<dbReference type="EMBL" id="CP089983">
    <property type="protein sequence ID" value="WXB03332.1"/>
    <property type="molecule type" value="Genomic_DNA"/>
</dbReference>
<sequence>MATRSSPAGKFVGIQELPIGNDGSMSDGNPSLFSNKLKIVFSRQSGNFSSLQVFIASRLQTIANFSNVQAIGNVNSEAADQTPFISADARELWFSSSRSDLATNKGQLFRALASGEGFGEAKPVEPPNASSTRQEAPVLSADGKTLFYAGDGDGGYDQNDIWEARWDAESTSFKGGLFVAELSSANSRDYPSWVSRDGCRLYVHTTNADGKQTILVGVRPQ</sequence>
<dbReference type="Gene3D" id="2.120.10.30">
    <property type="entry name" value="TolB, C-terminal domain"/>
    <property type="match status" value="1"/>
</dbReference>
<dbReference type="Proteomes" id="UP001374803">
    <property type="component" value="Chromosome"/>
</dbReference>
<keyword evidence="2" id="KW-1185">Reference proteome</keyword>
<evidence type="ECO:0000313" key="2">
    <source>
        <dbReference type="Proteomes" id="UP001374803"/>
    </source>
</evidence>
<dbReference type="Pfam" id="PF07676">
    <property type="entry name" value="PD40"/>
    <property type="match status" value="1"/>
</dbReference>
<protein>
    <submittedName>
        <fullName evidence="1">Uncharacterized protein</fullName>
    </submittedName>
</protein>
<proteinExistence type="predicted"/>
<evidence type="ECO:0000313" key="1">
    <source>
        <dbReference type="EMBL" id="WXB03332.1"/>
    </source>
</evidence>
<dbReference type="InterPro" id="IPR011659">
    <property type="entry name" value="WD40"/>
</dbReference>
<organism evidence="1 2">
    <name type="scientific">Pendulispora rubella</name>
    <dbReference type="NCBI Taxonomy" id="2741070"/>
    <lineage>
        <taxon>Bacteria</taxon>
        <taxon>Pseudomonadati</taxon>
        <taxon>Myxococcota</taxon>
        <taxon>Myxococcia</taxon>
        <taxon>Myxococcales</taxon>
        <taxon>Sorangiineae</taxon>
        <taxon>Pendulisporaceae</taxon>
        <taxon>Pendulispora</taxon>
    </lineage>
</organism>